<dbReference type="InterPro" id="IPR011990">
    <property type="entry name" value="TPR-like_helical_dom_sf"/>
</dbReference>
<name>A0AAD2G5M3_9STRA</name>
<organism evidence="1 2">
    <name type="scientific">Cylindrotheca closterium</name>
    <dbReference type="NCBI Taxonomy" id="2856"/>
    <lineage>
        <taxon>Eukaryota</taxon>
        <taxon>Sar</taxon>
        <taxon>Stramenopiles</taxon>
        <taxon>Ochrophyta</taxon>
        <taxon>Bacillariophyta</taxon>
        <taxon>Bacillariophyceae</taxon>
        <taxon>Bacillariophycidae</taxon>
        <taxon>Bacillariales</taxon>
        <taxon>Bacillariaceae</taxon>
        <taxon>Cylindrotheca</taxon>
    </lineage>
</organism>
<dbReference type="SUPFAM" id="SSF48452">
    <property type="entry name" value="TPR-like"/>
    <property type="match status" value="1"/>
</dbReference>
<accession>A0AAD2G5M3</accession>
<proteinExistence type="predicted"/>
<dbReference type="EMBL" id="CAKOGP040002058">
    <property type="protein sequence ID" value="CAJ1960306.1"/>
    <property type="molecule type" value="Genomic_DNA"/>
</dbReference>
<protein>
    <submittedName>
        <fullName evidence="1">Uncharacterized protein</fullName>
    </submittedName>
</protein>
<reference evidence="1" key="1">
    <citation type="submission" date="2023-08" db="EMBL/GenBank/DDBJ databases">
        <authorList>
            <person name="Audoor S."/>
            <person name="Bilcke G."/>
        </authorList>
    </citation>
    <scope>NUCLEOTIDE SEQUENCE</scope>
</reference>
<evidence type="ECO:0000313" key="2">
    <source>
        <dbReference type="Proteomes" id="UP001295423"/>
    </source>
</evidence>
<evidence type="ECO:0000313" key="1">
    <source>
        <dbReference type="EMBL" id="CAJ1960306.1"/>
    </source>
</evidence>
<gene>
    <name evidence="1" type="ORF">CYCCA115_LOCUS18665</name>
</gene>
<sequence length="236" mass="26336">MDNEQSAIQLNDSGLHRLLDHKFAEAAGFFRDAVCVTKAILIHQQDGSSCLRTRLDLQLDFLGLECYQKTSTHEKFRNINGTDDNMLCKTALSICRKDANSAAEGLWTRSFHDATIAASVTYNLAIATHLWALHEGSIEKLRLALYYYEIAYGLQIQEETTESSIHSVLSILNNVANIYLVLGDHGISKLFLEELMAILPHVRHSYHSMSGVKNQGICWENILRLMMGPPSAANAA</sequence>
<dbReference type="AlphaFoldDB" id="A0AAD2G5M3"/>
<comment type="caution">
    <text evidence="1">The sequence shown here is derived from an EMBL/GenBank/DDBJ whole genome shotgun (WGS) entry which is preliminary data.</text>
</comment>
<keyword evidence="2" id="KW-1185">Reference proteome</keyword>
<dbReference type="Proteomes" id="UP001295423">
    <property type="component" value="Unassembled WGS sequence"/>
</dbReference>